<sequence length="473" mass="52090">MTDNVSNNDLKTSSFKPHTIKFQLHRVAVFLLLSFSYAICLFLRSCPSIVADKMAIDYEVNKSDIGIFTSIYFYTYGVVQPFVGLSVDVAEPGFIIGGSLFVASIGTFISGAGKTLLIGCIGRALVGFGCGPVYVSVNRCLINWFDVHSYPLILGIVHSIGSLGYLGAQGPLAYMAGAIGWRMSFYSLGIAGFVFCILSFIFVRGNPVVFKYLPVNAELGKNAADTPLKEKFVILFKNFKVVICSYHLWLCIIYAILTNGPFYDINGMWCTQFLEDVFDYSDKKAGNTMMSMTISGIIGNVAIAPICYLFKTRKWVLVVTAILCAAVTVIFVFVKEALSLVVVCVIFFFYAFIGSNCSVLYSLAVDYFDHKIAGSAVGLMNMFLFIISAVYIAISSKILDIYGKVPGTEKYTFEGYKYGLWVFNTASYALGGVIGLFMKEEKFAKKKEGDKQLQSNSTAPLLSVDNNENHTFT</sequence>
<feature type="transmembrane region" description="Helical" evidence="19">
    <location>
        <begin position="183"/>
        <end position="203"/>
    </location>
</feature>
<evidence type="ECO:0000256" key="7">
    <source>
        <dbReference type="ARBA" id="ARBA00044893"/>
    </source>
</evidence>
<feature type="transmembrane region" description="Helical" evidence="19">
    <location>
        <begin position="239"/>
        <end position="257"/>
    </location>
</feature>
<dbReference type="PANTHER" id="PTHR23512">
    <property type="entry name" value="MAJOR FACILITATOR SUPERFAMILY DOMAIN-CONTAINING PROTEIN 1"/>
    <property type="match status" value="1"/>
</dbReference>
<keyword evidence="22" id="KW-1185">Reference proteome</keyword>
<evidence type="ECO:0000256" key="1">
    <source>
        <dbReference type="ARBA" id="ARBA00004141"/>
    </source>
</evidence>
<evidence type="ECO:0000313" key="21">
    <source>
        <dbReference type="EMBL" id="OHS96632.1"/>
    </source>
</evidence>
<comment type="catalytic activity">
    <reaction evidence="13">
        <text>L-alanyl-L-lysine(out) = L-alanyl-L-lysine(in)</text>
        <dbReference type="Rhea" id="RHEA:79415"/>
        <dbReference type="ChEBI" id="CHEBI:192470"/>
    </reaction>
</comment>
<evidence type="ECO:0000256" key="16">
    <source>
        <dbReference type="ARBA" id="ARBA00045018"/>
    </source>
</evidence>
<dbReference type="RefSeq" id="XP_068349769.1">
    <property type="nucleotide sequence ID" value="XM_068511257.1"/>
</dbReference>
<comment type="catalytic activity">
    <reaction evidence="14">
        <text>L-lysyl-glycine(out) = L-lysyl-glycine(in)</text>
        <dbReference type="Rhea" id="RHEA:79407"/>
        <dbReference type="ChEBI" id="CHEBI:191202"/>
    </reaction>
</comment>
<comment type="catalytic activity">
    <reaction evidence="9">
        <text>L-arginyl-L-alpha-amino acid(out) = L-arginyl-L-alpha-amino acid(in)</text>
        <dbReference type="Rhea" id="RHEA:79371"/>
        <dbReference type="ChEBI" id="CHEBI:84315"/>
    </reaction>
</comment>
<accession>A0A1J4JBV9</accession>
<evidence type="ECO:0000313" key="22">
    <source>
        <dbReference type="Proteomes" id="UP000179807"/>
    </source>
</evidence>
<reference evidence="21" key="1">
    <citation type="submission" date="2016-10" db="EMBL/GenBank/DDBJ databases">
        <authorList>
            <person name="Benchimol M."/>
            <person name="Almeida L.G."/>
            <person name="Vasconcelos A.T."/>
            <person name="Perreira-Neves A."/>
            <person name="Rosa I.A."/>
            <person name="Tasca T."/>
            <person name="Bogo M.R."/>
            <person name="de Souza W."/>
        </authorList>
    </citation>
    <scope>NUCLEOTIDE SEQUENCE [LARGE SCALE GENOMIC DNA]</scope>
    <source>
        <strain evidence="21">K</strain>
    </source>
</reference>
<feature type="transmembrane region" description="Helical" evidence="19">
    <location>
        <begin position="116"/>
        <end position="137"/>
    </location>
</feature>
<keyword evidence="19" id="KW-1133">Transmembrane helix</keyword>
<feature type="transmembrane region" description="Helical" evidence="19">
    <location>
        <begin position="27"/>
        <end position="45"/>
    </location>
</feature>
<comment type="catalytic activity">
    <reaction evidence="3">
        <text>L-histidyl-glycine(out) = L-histidyl-glycine(in)</text>
        <dbReference type="Rhea" id="RHEA:79395"/>
        <dbReference type="ChEBI" id="CHEBI:229957"/>
    </reaction>
</comment>
<evidence type="ECO:0000256" key="19">
    <source>
        <dbReference type="SAM" id="Phobius"/>
    </source>
</evidence>
<evidence type="ECO:0000256" key="4">
    <source>
        <dbReference type="ARBA" id="ARBA00044881"/>
    </source>
</evidence>
<feature type="transmembrane region" description="Helical" evidence="19">
    <location>
        <begin position="340"/>
        <end position="364"/>
    </location>
</feature>
<feature type="transmembrane region" description="Helical" evidence="19">
    <location>
        <begin position="315"/>
        <end position="334"/>
    </location>
</feature>
<dbReference type="EMBL" id="MLAK01001162">
    <property type="protein sequence ID" value="OHS96632.1"/>
    <property type="molecule type" value="Genomic_DNA"/>
</dbReference>
<evidence type="ECO:0000256" key="3">
    <source>
        <dbReference type="ARBA" id="ARBA00044878"/>
    </source>
</evidence>
<dbReference type="InterPro" id="IPR052187">
    <property type="entry name" value="MFSD1"/>
</dbReference>
<dbReference type="InterPro" id="IPR036259">
    <property type="entry name" value="MFS_trans_sf"/>
</dbReference>
<comment type="catalytic activity">
    <reaction evidence="6">
        <text>L-lysyl-L-alpha-amino acid(out) = L-lysyl-L-alpha-amino acid(in)</text>
        <dbReference type="Rhea" id="RHEA:79387"/>
        <dbReference type="ChEBI" id="CHEBI:229965"/>
    </reaction>
</comment>
<evidence type="ECO:0000256" key="11">
    <source>
        <dbReference type="ARBA" id="ARBA00044903"/>
    </source>
</evidence>
<comment type="subunit">
    <text evidence="18">Homodimer. Interacts with lysosomal protein GLMP (via lumenal domain); the interaction starts while both proteins are still in the endoplasmic reticulum and is required for stabilization of MFSD1 in lysosomes but has no direct effect on its targeting to lysosomes or transporter activity.</text>
</comment>
<dbReference type="Gene3D" id="1.20.1250.20">
    <property type="entry name" value="MFS general substrate transporter like domains"/>
    <property type="match status" value="2"/>
</dbReference>
<evidence type="ECO:0000256" key="12">
    <source>
        <dbReference type="ARBA" id="ARBA00044912"/>
    </source>
</evidence>
<keyword evidence="19" id="KW-0472">Membrane</keyword>
<evidence type="ECO:0000256" key="10">
    <source>
        <dbReference type="ARBA" id="ARBA00044900"/>
    </source>
</evidence>
<name>A0A1J4JBV9_9EUKA</name>
<evidence type="ECO:0000256" key="18">
    <source>
        <dbReference type="ARBA" id="ARBA00046376"/>
    </source>
</evidence>
<evidence type="ECO:0000259" key="20">
    <source>
        <dbReference type="PROSITE" id="PS50850"/>
    </source>
</evidence>
<evidence type="ECO:0000256" key="17">
    <source>
        <dbReference type="ARBA" id="ARBA00045709"/>
    </source>
</evidence>
<feature type="domain" description="Major facilitator superfamily (MFS) profile" evidence="20">
    <location>
        <begin position="29"/>
        <end position="443"/>
    </location>
</feature>
<comment type="subcellular location">
    <subcellularLocation>
        <location evidence="1">Membrane</location>
        <topology evidence="1">Multi-pass membrane protein</topology>
    </subcellularLocation>
</comment>
<comment type="catalytic activity">
    <reaction evidence="7">
        <text>L-alpha-aminoacyl-L-lysine(out) = L-alpha-aminoacyl-L-lysine(in)</text>
        <dbReference type="Rhea" id="RHEA:79383"/>
        <dbReference type="ChEBI" id="CHEBI:229966"/>
    </reaction>
</comment>
<comment type="caution">
    <text evidence="21">The sequence shown here is derived from an EMBL/GenBank/DDBJ whole genome shotgun (WGS) entry which is preliminary data.</text>
</comment>
<comment type="catalytic activity">
    <reaction evidence="2">
        <text>L-lysyl-L-alanine(out) = L-lysyl-L-alanine(in)</text>
        <dbReference type="Rhea" id="RHEA:79399"/>
        <dbReference type="ChEBI" id="CHEBI:229954"/>
    </reaction>
</comment>
<dbReference type="PROSITE" id="PS50850">
    <property type="entry name" value="MFS"/>
    <property type="match status" value="1"/>
</dbReference>
<evidence type="ECO:0000256" key="2">
    <source>
        <dbReference type="ARBA" id="ARBA00044876"/>
    </source>
</evidence>
<keyword evidence="19" id="KW-0812">Transmembrane</keyword>
<proteinExistence type="predicted"/>
<dbReference type="CDD" id="cd06174">
    <property type="entry name" value="MFS"/>
    <property type="match status" value="1"/>
</dbReference>
<organism evidence="21 22">
    <name type="scientific">Tritrichomonas foetus</name>
    <dbReference type="NCBI Taxonomy" id="1144522"/>
    <lineage>
        <taxon>Eukaryota</taxon>
        <taxon>Metamonada</taxon>
        <taxon>Parabasalia</taxon>
        <taxon>Tritrichomonadida</taxon>
        <taxon>Tritrichomonadidae</taxon>
        <taxon>Tritrichomonas</taxon>
    </lineage>
</organism>
<evidence type="ECO:0000256" key="8">
    <source>
        <dbReference type="ARBA" id="ARBA00044898"/>
    </source>
</evidence>
<feature type="transmembrane region" description="Helical" evidence="19">
    <location>
        <begin position="92"/>
        <end position="110"/>
    </location>
</feature>
<dbReference type="GeneID" id="94845961"/>
<dbReference type="GO" id="GO:0022857">
    <property type="term" value="F:transmembrane transporter activity"/>
    <property type="evidence" value="ECO:0007669"/>
    <property type="project" value="InterPro"/>
</dbReference>
<feature type="transmembrane region" description="Helical" evidence="19">
    <location>
        <begin position="418"/>
        <end position="438"/>
    </location>
</feature>
<comment type="catalytic activity">
    <reaction evidence="4">
        <text>L-alpha-aminoacyl-L-arginine(out) = L-alpha-aminoacyl-L-arginine(in)</text>
        <dbReference type="Rhea" id="RHEA:79367"/>
        <dbReference type="ChEBI" id="CHEBI:229968"/>
    </reaction>
</comment>
<dbReference type="Pfam" id="PF07690">
    <property type="entry name" value="MFS_1"/>
    <property type="match status" value="1"/>
</dbReference>
<dbReference type="InterPro" id="IPR011701">
    <property type="entry name" value="MFS"/>
</dbReference>
<dbReference type="VEuPathDB" id="TrichDB:TRFO_37152"/>
<evidence type="ECO:0000256" key="6">
    <source>
        <dbReference type="ARBA" id="ARBA00044891"/>
    </source>
</evidence>
<comment type="catalytic activity">
    <reaction evidence="5">
        <text>L-alpha-aminoacyl-L-histidine(out) = L-alpha-aminoacyl-L-histidine(in)</text>
        <dbReference type="Rhea" id="RHEA:79375"/>
        <dbReference type="ChEBI" id="CHEBI:229967"/>
    </reaction>
</comment>
<evidence type="ECO:0000256" key="14">
    <source>
        <dbReference type="ARBA" id="ARBA00044924"/>
    </source>
</evidence>
<dbReference type="OrthoDB" id="2985014at2759"/>
<dbReference type="Proteomes" id="UP000179807">
    <property type="component" value="Unassembled WGS sequence"/>
</dbReference>
<comment type="function">
    <text evidence="17">Lysosomal dipeptide uniporter that selectively exports lysine, arginine or histidine-containing dipeptides with a net positive charge from the lysosome lumen into the cytosol. Could play a role in a specific type of protein O-glycosylation indirectly regulating macrophages migration and tissue invasion. Also essential for liver homeostasis.</text>
</comment>
<feature type="transmembrane region" description="Helical" evidence="19">
    <location>
        <begin position="376"/>
        <end position="398"/>
    </location>
</feature>
<comment type="catalytic activity">
    <reaction evidence="10">
        <text>L-lysyl-L-lysine(out) = L-lysyl-L-lysine(in)</text>
        <dbReference type="Rhea" id="RHEA:79403"/>
        <dbReference type="ChEBI" id="CHEBI:229956"/>
    </reaction>
</comment>
<dbReference type="PANTHER" id="PTHR23512:SF11">
    <property type="entry name" value="MAJOR FACILITATOR SUPERFAMILY PROTEIN"/>
    <property type="match status" value="1"/>
</dbReference>
<evidence type="ECO:0000256" key="9">
    <source>
        <dbReference type="ARBA" id="ARBA00044899"/>
    </source>
</evidence>
<comment type="catalytic activity">
    <reaction evidence="12">
        <text>L-histidyl-L-alpha-amino acid(out) = L-histidyl-L-alpha-amino acid(in)</text>
        <dbReference type="Rhea" id="RHEA:79379"/>
        <dbReference type="ChEBI" id="CHEBI:229964"/>
    </reaction>
</comment>
<dbReference type="GO" id="GO:0016020">
    <property type="term" value="C:membrane"/>
    <property type="evidence" value="ECO:0007669"/>
    <property type="project" value="UniProtKB-SubCell"/>
</dbReference>
<dbReference type="InterPro" id="IPR020846">
    <property type="entry name" value="MFS_dom"/>
</dbReference>
<feature type="transmembrane region" description="Helical" evidence="19">
    <location>
        <begin position="149"/>
        <end position="168"/>
    </location>
</feature>
<evidence type="ECO:0000256" key="5">
    <source>
        <dbReference type="ARBA" id="ARBA00044884"/>
    </source>
</evidence>
<gene>
    <name evidence="21" type="ORF">TRFO_37152</name>
</gene>
<comment type="catalytic activity">
    <reaction evidence="8">
        <text>L-aspartyl-L-lysine(out) = L-aspartyl-L-lysine(in)</text>
        <dbReference type="Rhea" id="RHEA:79411"/>
        <dbReference type="ChEBI" id="CHEBI:229953"/>
    </reaction>
</comment>
<feature type="transmembrane region" description="Helical" evidence="19">
    <location>
        <begin position="65"/>
        <end position="85"/>
    </location>
</feature>
<protein>
    <recommendedName>
        <fullName evidence="15">Lysosomal dipeptide transporter MFSD1</fullName>
    </recommendedName>
    <alternativeName>
        <fullName evidence="16">Major facilitator superfamily domain-containing protein 1</fullName>
    </alternativeName>
</protein>
<dbReference type="AlphaFoldDB" id="A0A1J4JBV9"/>
<dbReference type="SUPFAM" id="SSF103473">
    <property type="entry name" value="MFS general substrate transporter"/>
    <property type="match status" value="1"/>
</dbReference>
<feature type="transmembrane region" description="Helical" evidence="19">
    <location>
        <begin position="289"/>
        <end position="310"/>
    </location>
</feature>
<evidence type="ECO:0000256" key="15">
    <source>
        <dbReference type="ARBA" id="ARBA00044985"/>
    </source>
</evidence>
<comment type="catalytic activity">
    <reaction evidence="11">
        <text>L-arginyl-glycine(out) = L-arginyl-glycine(in)</text>
        <dbReference type="Rhea" id="RHEA:79391"/>
        <dbReference type="ChEBI" id="CHEBI:229955"/>
    </reaction>
</comment>
<evidence type="ECO:0000256" key="13">
    <source>
        <dbReference type="ARBA" id="ARBA00044919"/>
    </source>
</evidence>